<gene>
    <name evidence="1" type="ORF">S06H3_36345</name>
</gene>
<feature type="non-terminal residue" evidence="1">
    <location>
        <position position="46"/>
    </location>
</feature>
<dbReference type="AlphaFoldDB" id="X1MEJ1"/>
<reference evidence="1" key="1">
    <citation type="journal article" date="2014" name="Front. Microbiol.">
        <title>High frequency of phylogenetically diverse reductive dehalogenase-homologous genes in deep subseafloor sedimentary metagenomes.</title>
        <authorList>
            <person name="Kawai M."/>
            <person name="Futagami T."/>
            <person name="Toyoda A."/>
            <person name="Takaki Y."/>
            <person name="Nishi S."/>
            <person name="Hori S."/>
            <person name="Arai W."/>
            <person name="Tsubouchi T."/>
            <person name="Morono Y."/>
            <person name="Uchiyama I."/>
            <person name="Ito T."/>
            <person name="Fujiyama A."/>
            <person name="Inagaki F."/>
            <person name="Takami H."/>
        </authorList>
    </citation>
    <scope>NUCLEOTIDE SEQUENCE</scope>
    <source>
        <strain evidence="1">Expedition CK06-06</strain>
    </source>
</reference>
<evidence type="ECO:0000313" key="1">
    <source>
        <dbReference type="EMBL" id="GAI30067.1"/>
    </source>
</evidence>
<protein>
    <submittedName>
        <fullName evidence="1">Uncharacterized protein</fullName>
    </submittedName>
</protein>
<comment type="caution">
    <text evidence="1">The sequence shown here is derived from an EMBL/GenBank/DDBJ whole genome shotgun (WGS) entry which is preliminary data.</text>
</comment>
<name>X1MEJ1_9ZZZZ</name>
<sequence>MLLKAGVDMVGKVDITKRGERWDMGKITENIRELNELEEVVENEIN</sequence>
<proteinExistence type="predicted"/>
<organism evidence="1">
    <name type="scientific">marine sediment metagenome</name>
    <dbReference type="NCBI Taxonomy" id="412755"/>
    <lineage>
        <taxon>unclassified sequences</taxon>
        <taxon>metagenomes</taxon>
        <taxon>ecological metagenomes</taxon>
    </lineage>
</organism>
<dbReference type="EMBL" id="BARV01022005">
    <property type="protein sequence ID" value="GAI30067.1"/>
    <property type="molecule type" value="Genomic_DNA"/>
</dbReference>
<accession>X1MEJ1</accession>